<proteinExistence type="predicted"/>
<reference evidence="2" key="1">
    <citation type="submission" date="2021-06" db="EMBL/GenBank/DDBJ databases">
        <authorList>
            <person name="Kallberg Y."/>
            <person name="Tangrot J."/>
            <person name="Rosling A."/>
        </authorList>
    </citation>
    <scope>NUCLEOTIDE SEQUENCE</scope>
    <source>
        <strain evidence="2">CL551</strain>
    </source>
</reference>
<comment type="caution">
    <text evidence="2">The sequence shown here is derived from an EMBL/GenBank/DDBJ whole genome shotgun (WGS) entry which is preliminary data.</text>
</comment>
<keyword evidence="3" id="KW-1185">Reference proteome</keyword>
<keyword evidence="1" id="KW-0732">Signal</keyword>
<evidence type="ECO:0000313" key="3">
    <source>
        <dbReference type="Proteomes" id="UP000789342"/>
    </source>
</evidence>
<feature type="signal peptide" evidence="1">
    <location>
        <begin position="1"/>
        <end position="26"/>
    </location>
</feature>
<sequence length="159" mass="16786">MAKVLLNNVATIFLILSFNVGIQIYAVPPPEGYPIPYTEPINRFVLPEPYGPTAIKQPPVPDALYAPVSPAPVDVPLMEAPVAPFAQPFELPAVAPARPYPVSSNKPCACPITHAAPPAVAPMNQIGIPYNEHPNIGGYGGYCSDCGGLRGLNGFNDVI</sequence>
<organism evidence="2 3">
    <name type="scientific">Acaulospora morrowiae</name>
    <dbReference type="NCBI Taxonomy" id="94023"/>
    <lineage>
        <taxon>Eukaryota</taxon>
        <taxon>Fungi</taxon>
        <taxon>Fungi incertae sedis</taxon>
        <taxon>Mucoromycota</taxon>
        <taxon>Glomeromycotina</taxon>
        <taxon>Glomeromycetes</taxon>
        <taxon>Diversisporales</taxon>
        <taxon>Acaulosporaceae</taxon>
        <taxon>Acaulospora</taxon>
    </lineage>
</organism>
<name>A0A9N9F2Y3_9GLOM</name>
<gene>
    <name evidence="2" type="ORF">AMORRO_LOCUS3443</name>
</gene>
<protein>
    <submittedName>
        <fullName evidence="2">15395_t:CDS:1</fullName>
    </submittedName>
</protein>
<evidence type="ECO:0000313" key="2">
    <source>
        <dbReference type="EMBL" id="CAG8505051.1"/>
    </source>
</evidence>
<dbReference type="AlphaFoldDB" id="A0A9N9F2Y3"/>
<evidence type="ECO:0000256" key="1">
    <source>
        <dbReference type="SAM" id="SignalP"/>
    </source>
</evidence>
<feature type="chain" id="PRO_5040418134" evidence="1">
    <location>
        <begin position="27"/>
        <end position="159"/>
    </location>
</feature>
<dbReference type="Proteomes" id="UP000789342">
    <property type="component" value="Unassembled WGS sequence"/>
</dbReference>
<accession>A0A9N9F2Y3</accession>
<dbReference type="EMBL" id="CAJVPV010001688">
    <property type="protein sequence ID" value="CAG8505051.1"/>
    <property type="molecule type" value="Genomic_DNA"/>
</dbReference>